<dbReference type="GO" id="GO:0019632">
    <property type="term" value="P:shikimate metabolic process"/>
    <property type="evidence" value="ECO:0007669"/>
    <property type="project" value="TreeGrafter"/>
</dbReference>
<name>A0A1C5GNN1_9ACTN</name>
<dbReference type="GO" id="GO:0004764">
    <property type="term" value="F:shikimate 3-dehydrogenase (NADP+) activity"/>
    <property type="evidence" value="ECO:0007669"/>
    <property type="project" value="InterPro"/>
</dbReference>
<dbReference type="InterPro" id="IPR046346">
    <property type="entry name" value="Aminoacid_DH-like_N_sf"/>
</dbReference>
<evidence type="ECO:0000259" key="3">
    <source>
        <dbReference type="Pfam" id="PF08501"/>
    </source>
</evidence>
<reference evidence="5" key="1">
    <citation type="submission" date="2016-06" db="EMBL/GenBank/DDBJ databases">
        <authorList>
            <person name="Varghese N."/>
            <person name="Submissions Spin"/>
        </authorList>
    </citation>
    <scope>NUCLEOTIDE SEQUENCE [LARGE SCALE GENOMIC DNA]</scope>
    <source>
        <strain evidence="5">DSM 44983</strain>
    </source>
</reference>
<evidence type="ECO:0000256" key="2">
    <source>
        <dbReference type="ARBA" id="ARBA00023141"/>
    </source>
</evidence>
<feature type="domain" description="Shikimate dehydrogenase substrate binding N-terminal" evidence="3">
    <location>
        <begin position="17"/>
        <end position="99"/>
    </location>
</feature>
<dbReference type="PANTHER" id="PTHR21089">
    <property type="entry name" value="SHIKIMATE DEHYDROGENASE"/>
    <property type="match status" value="1"/>
</dbReference>
<dbReference type="PANTHER" id="PTHR21089:SF1">
    <property type="entry name" value="BIFUNCTIONAL 3-DEHYDROQUINATE DEHYDRATASE_SHIKIMATE DEHYDROGENASE, CHLOROPLASTIC"/>
    <property type="match status" value="1"/>
</dbReference>
<dbReference type="GO" id="GO:0009073">
    <property type="term" value="P:aromatic amino acid family biosynthetic process"/>
    <property type="evidence" value="ECO:0007669"/>
    <property type="project" value="UniProtKB-KW"/>
</dbReference>
<dbReference type="InterPro" id="IPR013708">
    <property type="entry name" value="Shikimate_DH-bd_N"/>
</dbReference>
<keyword evidence="2" id="KW-0028">Amino-acid biosynthesis</keyword>
<dbReference type="Pfam" id="PF08501">
    <property type="entry name" value="Shikimate_dh_N"/>
    <property type="match status" value="1"/>
</dbReference>
<dbReference type="Proteomes" id="UP000198226">
    <property type="component" value="Chromosome I"/>
</dbReference>
<evidence type="ECO:0000256" key="1">
    <source>
        <dbReference type="ARBA" id="ARBA00004871"/>
    </source>
</evidence>
<dbReference type="AlphaFoldDB" id="A0A1C5GNN1"/>
<dbReference type="RefSeq" id="WP_197700023.1">
    <property type="nucleotide sequence ID" value="NZ_LRMV01000050.1"/>
</dbReference>
<accession>A0A1C5GNN1</accession>
<dbReference type="CDD" id="cd01065">
    <property type="entry name" value="NAD_bind_Shikimate_DH"/>
    <property type="match status" value="1"/>
</dbReference>
<dbReference type="Gene3D" id="3.40.50.10860">
    <property type="entry name" value="Leucine Dehydrogenase, chain A, domain 1"/>
    <property type="match status" value="1"/>
</dbReference>
<sequence>MLSAPAPVSGTTRLYAVLGDPVVQVRSPLLVNPIFARLGLDAVLVPVHTRPEHLARVVDGLRCGGNVDGIFVTVPHKAAVVALADRHSTMVGIAGSANALRRDDDGSWYAENFDGLGFVAGLVAAGHEPAGRRVALVGAGGAGSAIAAALLSAGVDRLAVCDPDAGRLTGLRSRLDRHWPGRTTTSAGPDLDGADLVVNATPLGLDPGDPLPVRPELLPPGSVVADIIMHPRQTRLLRAAAALGHRVHHGIHMLDGQLDLYREFFRWQDRATTTRPRDVGYRSCS</sequence>
<organism evidence="4 5">
    <name type="scientific">Micromonospora rifamycinica</name>
    <dbReference type="NCBI Taxonomy" id="291594"/>
    <lineage>
        <taxon>Bacteria</taxon>
        <taxon>Bacillati</taxon>
        <taxon>Actinomycetota</taxon>
        <taxon>Actinomycetes</taxon>
        <taxon>Micromonosporales</taxon>
        <taxon>Micromonosporaceae</taxon>
        <taxon>Micromonospora</taxon>
    </lineage>
</organism>
<dbReference type="InterPro" id="IPR022893">
    <property type="entry name" value="Shikimate_DH_fam"/>
</dbReference>
<dbReference type="InterPro" id="IPR036291">
    <property type="entry name" value="NAD(P)-bd_dom_sf"/>
</dbReference>
<protein>
    <submittedName>
        <fullName evidence="4">Shikimate dehydrogenase</fullName>
    </submittedName>
</protein>
<evidence type="ECO:0000313" key="5">
    <source>
        <dbReference type="Proteomes" id="UP000198226"/>
    </source>
</evidence>
<proteinExistence type="predicted"/>
<dbReference type="SUPFAM" id="SSF53223">
    <property type="entry name" value="Aminoacid dehydrogenase-like, N-terminal domain"/>
    <property type="match status" value="1"/>
</dbReference>
<keyword evidence="2" id="KW-0057">Aromatic amino acid biosynthesis</keyword>
<dbReference type="GO" id="GO:0009423">
    <property type="term" value="P:chorismate biosynthetic process"/>
    <property type="evidence" value="ECO:0007669"/>
    <property type="project" value="TreeGrafter"/>
</dbReference>
<comment type="pathway">
    <text evidence="1">Metabolic intermediate biosynthesis; chorismate biosynthesis; chorismate from D-erythrose 4-phosphate and phosphoenolpyruvate: step 4/7.</text>
</comment>
<evidence type="ECO:0000313" key="4">
    <source>
        <dbReference type="EMBL" id="SCG35410.1"/>
    </source>
</evidence>
<gene>
    <name evidence="4" type="ORF">GA0070623_0088</name>
</gene>
<keyword evidence="5" id="KW-1185">Reference proteome</keyword>
<dbReference type="SUPFAM" id="SSF51735">
    <property type="entry name" value="NAD(P)-binding Rossmann-fold domains"/>
    <property type="match status" value="1"/>
</dbReference>
<dbReference type="EMBL" id="LT607752">
    <property type="protein sequence ID" value="SCG35410.1"/>
    <property type="molecule type" value="Genomic_DNA"/>
</dbReference>
<dbReference type="Gene3D" id="3.40.50.720">
    <property type="entry name" value="NAD(P)-binding Rossmann-like Domain"/>
    <property type="match status" value="1"/>
</dbReference>